<dbReference type="Proteomes" id="UP000061348">
    <property type="component" value="Unassembled WGS sequence"/>
</dbReference>
<evidence type="ECO:0000313" key="1">
    <source>
        <dbReference type="EMBL" id="KWV89741.1"/>
    </source>
</evidence>
<dbReference type="AlphaFoldDB" id="A0A120G919"/>
<sequence>MAAALHERATSLAVATISLNAVLTSSTASRWRPAAWFILLATALVSAAAVCRSEEALPMRCTSCAIMLRNWLNQPARLAVSSLPCTLSWRVRSPSPSAISCRPSATPRIGRTITRAKLAPTIANTTASTAAIAAINHVRRVAPAITSSRLIRPIKRQPKSLELTTLAM</sequence>
<evidence type="ECO:0000313" key="2">
    <source>
        <dbReference type="Proteomes" id="UP000061348"/>
    </source>
</evidence>
<comment type="caution">
    <text evidence="1">The sequence shown here is derived from an EMBL/GenBank/DDBJ whole genome shotgun (WGS) entry which is preliminary data.</text>
</comment>
<reference evidence="1 2" key="1">
    <citation type="submission" date="2015-05" db="EMBL/GenBank/DDBJ databases">
        <title>A genomic and transcriptomic approach to investigate the blue pigment phenotype in Pseudomonas fluorescens.</title>
        <authorList>
            <person name="Andreani N.A."/>
            <person name="Cardazzo B."/>
        </authorList>
    </citation>
    <scope>NUCLEOTIDE SEQUENCE [LARGE SCALE GENOMIC DNA]</scope>
    <source>
        <strain evidence="1 2">Ps_22</strain>
    </source>
</reference>
<dbReference type="EMBL" id="LCYA01000018">
    <property type="protein sequence ID" value="KWV89741.1"/>
    <property type="molecule type" value="Genomic_DNA"/>
</dbReference>
<gene>
    <name evidence="1" type="ORF">PFLmoz3_00578</name>
</gene>
<protein>
    <submittedName>
        <fullName evidence="1">Uncharacterized protein</fullName>
    </submittedName>
</protein>
<accession>A0A120G919</accession>
<proteinExistence type="predicted"/>
<name>A0A120G919_PSEFL</name>
<organism evidence="1 2">
    <name type="scientific">Pseudomonas fluorescens</name>
    <dbReference type="NCBI Taxonomy" id="294"/>
    <lineage>
        <taxon>Bacteria</taxon>
        <taxon>Pseudomonadati</taxon>
        <taxon>Pseudomonadota</taxon>
        <taxon>Gammaproteobacteria</taxon>
        <taxon>Pseudomonadales</taxon>
        <taxon>Pseudomonadaceae</taxon>
        <taxon>Pseudomonas</taxon>
    </lineage>
</organism>